<sequence length="101" mass="11194">MECGNKMNAYPPIRQNQWIGHVSLAQIPGISPICHNSLNSHGHIEAGGIADRSEVLEELPYGVVAGIGDRERLQAQLPLRLQRRELARFLFHIGIDQTSDA</sequence>
<evidence type="ECO:0000313" key="2">
    <source>
        <dbReference type="Proteomes" id="UP000294576"/>
    </source>
</evidence>
<dbReference type="AlphaFoldDB" id="A0A4R3PYB0"/>
<reference evidence="1 2" key="1">
    <citation type="submission" date="2019-03" db="EMBL/GenBank/DDBJ databases">
        <title>Genomic Encyclopedia of Type Strains, Phase IV (KMG-V): Genome sequencing to study the core and pangenomes of soil and plant-associated prokaryotes.</title>
        <authorList>
            <person name="Whitman W."/>
        </authorList>
    </citation>
    <scope>NUCLEOTIDE SEQUENCE [LARGE SCALE GENOMIC DNA]</scope>
    <source>
        <strain evidence="1 2">Hc14</strain>
    </source>
</reference>
<name>A0A4R3PYB0_RHISU</name>
<evidence type="ECO:0000313" key="1">
    <source>
        <dbReference type="EMBL" id="TCU13650.1"/>
    </source>
</evidence>
<accession>A0A4R3PYB0</accession>
<organism evidence="1 2">
    <name type="scientific">Rhizobium sullae</name>
    <name type="common">Rhizobium hedysari</name>
    <dbReference type="NCBI Taxonomy" id="50338"/>
    <lineage>
        <taxon>Bacteria</taxon>
        <taxon>Pseudomonadati</taxon>
        <taxon>Pseudomonadota</taxon>
        <taxon>Alphaproteobacteria</taxon>
        <taxon>Hyphomicrobiales</taxon>
        <taxon>Rhizobiaceae</taxon>
        <taxon>Rhizobium/Agrobacterium group</taxon>
        <taxon>Rhizobium</taxon>
    </lineage>
</organism>
<gene>
    <name evidence="1" type="ORF">EV132_11182</name>
</gene>
<dbReference type="EMBL" id="SMBH01000011">
    <property type="protein sequence ID" value="TCU13650.1"/>
    <property type="molecule type" value="Genomic_DNA"/>
</dbReference>
<proteinExistence type="predicted"/>
<dbReference type="Proteomes" id="UP000294576">
    <property type="component" value="Unassembled WGS sequence"/>
</dbReference>
<comment type="caution">
    <text evidence="1">The sequence shown here is derived from an EMBL/GenBank/DDBJ whole genome shotgun (WGS) entry which is preliminary data.</text>
</comment>
<protein>
    <submittedName>
        <fullName evidence="1">Uncharacterized protein</fullName>
    </submittedName>
</protein>